<accession>A0A8C0DTF4</accession>
<dbReference type="Gene3D" id="1.20.5.500">
    <property type="entry name" value="Single helix bin"/>
    <property type="match status" value="1"/>
</dbReference>
<proteinExistence type="inferred from homology"/>
<dbReference type="PANTHER" id="PTHR23239:SF106">
    <property type="entry name" value="KERATIN, TYPE I CYTOSKELETAL 39"/>
    <property type="match status" value="1"/>
</dbReference>
<dbReference type="GeneTree" id="ENSGT00940000162203"/>
<dbReference type="GO" id="GO:0030855">
    <property type="term" value="P:epithelial cell differentiation"/>
    <property type="evidence" value="ECO:0007669"/>
    <property type="project" value="TreeGrafter"/>
</dbReference>
<dbReference type="FunFam" id="1.20.5.170:FF:000002">
    <property type="entry name" value="Type I keratin KA11"/>
    <property type="match status" value="1"/>
</dbReference>
<evidence type="ECO:0000313" key="6">
    <source>
        <dbReference type="Ensembl" id="ENSBMSP00010024048.1"/>
    </source>
</evidence>
<evidence type="ECO:0000256" key="2">
    <source>
        <dbReference type="ARBA" id="ARBA00023054"/>
    </source>
</evidence>
<dbReference type="PROSITE" id="PS51842">
    <property type="entry name" value="IF_ROD_2"/>
    <property type="match status" value="1"/>
</dbReference>
<evidence type="ECO:0000259" key="5">
    <source>
        <dbReference type="PROSITE" id="PS51842"/>
    </source>
</evidence>
<gene>
    <name evidence="6" type="primary">KRT39</name>
</gene>
<dbReference type="AlphaFoldDB" id="A0A8C0DTF4"/>
<feature type="coiled-coil region" evidence="4">
    <location>
        <begin position="181"/>
        <end position="226"/>
    </location>
</feature>
<dbReference type="PANTHER" id="PTHR23239">
    <property type="entry name" value="INTERMEDIATE FILAMENT"/>
    <property type="match status" value="1"/>
</dbReference>
<dbReference type="GO" id="GO:0045109">
    <property type="term" value="P:intermediate filament organization"/>
    <property type="evidence" value="ECO:0007669"/>
    <property type="project" value="TreeGrafter"/>
</dbReference>
<evidence type="ECO:0000256" key="3">
    <source>
        <dbReference type="RuleBase" id="RU000685"/>
    </source>
</evidence>
<reference evidence="6" key="1">
    <citation type="submission" date="2023-09" db="UniProtKB">
        <authorList>
            <consortium name="Ensembl"/>
        </authorList>
    </citation>
    <scope>IDENTIFICATION</scope>
</reference>
<feature type="coiled-coil region" evidence="4">
    <location>
        <begin position="93"/>
        <end position="127"/>
    </location>
</feature>
<dbReference type="GO" id="GO:0005198">
    <property type="term" value="F:structural molecule activity"/>
    <property type="evidence" value="ECO:0007669"/>
    <property type="project" value="InterPro"/>
</dbReference>
<dbReference type="InterPro" id="IPR018039">
    <property type="entry name" value="IF_conserved"/>
</dbReference>
<evidence type="ECO:0000256" key="4">
    <source>
        <dbReference type="SAM" id="Coils"/>
    </source>
</evidence>
<dbReference type="Gene3D" id="1.20.5.170">
    <property type="match status" value="1"/>
</dbReference>
<protein>
    <submittedName>
        <fullName evidence="6">Keratin 39</fullName>
    </submittedName>
</protein>
<dbReference type="Gene3D" id="1.20.5.1160">
    <property type="entry name" value="Vasodilator-stimulated phosphoprotein"/>
    <property type="match status" value="1"/>
</dbReference>
<evidence type="ECO:0000256" key="1">
    <source>
        <dbReference type="ARBA" id="ARBA00022754"/>
    </source>
</evidence>
<keyword evidence="2 4" id="KW-0175">Coiled coil</keyword>
<dbReference type="Pfam" id="PF00038">
    <property type="entry name" value="Filament"/>
    <property type="match status" value="1"/>
</dbReference>
<dbReference type="PRINTS" id="PR01248">
    <property type="entry name" value="TYPE1KERATIN"/>
</dbReference>
<dbReference type="FunFam" id="1.20.5.500:FF:000001">
    <property type="entry name" value="Type II keratin 23"/>
    <property type="match status" value="1"/>
</dbReference>
<feature type="domain" description="IF rod" evidence="5">
    <location>
        <begin position="96"/>
        <end position="385"/>
    </location>
</feature>
<dbReference type="Ensembl" id="ENSBMST00010026491.1">
    <property type="protein sequence ID" value="ENSBMSP00010024048.1"/>
    <property type="gene ID" value="ENSBMSG00010015952.1"/>
</dbReference>
<organism evidence="6">
    <name type="scientific">Balaenoptera musculus</name>
    <name type="common">Blue whale</name>
    <dbReference type="NCBI Taxonomy" id="9771"/>
    <lineage>
        <taxon>Eukaryota</taxon>
        <taxon>Metazoa</taxon>
        <taxon>Chordata</taxon>
        <taxon>Craniata</taxon>
        <taxon>Vertebrata</taxon>
        <taxon>Euteleostomi</taxon>
        <taxon>Mammalia</taxon>
        <taxon>Eutheria</taxon>
        <taxon>Laurasiatheria</taxon>
        <taxon>Artiodactyla</taxon>
        <taxon>Whippomorpha</taxon>
        <taxon>Cetacea</taxon>
        <taxon>Mysticeti</taxon>
        <taxon>Balaenopteridae</taxon>
        <taxon>Balaenoptera</taxon>
    </lineage>
</organism>
<dbReference type="SUPFAM" id="SSF64593">
    <property type="entry name" value="Intermediate filament protein, coiled coil region"/>
    <property type="match status" value="2"/>
</dbReference>
<dbReference type="GO" id="GO:0005882">
    <property type="term" value="C:intermediate filament"/>
    <property type="evidence" value="ECO:0007669"/>
    <property type="project" value="UniProtKB-KW"/>
</dbReference>
<sequence>MDTKCCKTNMSSSTPCQSCSRIANLRTIFSNTSCQHCGLEANSCQPPGHVLRAPQSQGCQSTPCFCLTPLCLISNVNACSSLDDCGWCGDGTNSNEKETMQILSDRLANYLEKVRMLERENATLQWQNVKSRKSVTKKLRQKVRFSGILVSQIDNTKLAADDLRAKYKVKVSLHELVETDANDLQQILNALTLGKADLEAQVQSLKEELLCLRKNQEEEINSLQSQLGDRLNIEVTIAPSVDLNQLLQEMRCQYESITEKNHRDVEQWFNAQMEELNQQVETSTQQQPCFQKEIIELRCTMNTLQIELQAQHRMECALAETEARYTAFRAQIQCLIDNLVAQLAEIWGTLERQNQEYEILLDVKSRLEREITTYRSLLESSDGKYENKTSFCKKEAQTHICMYCHWQWGTSALVFLPVMESFGRESQSTLSSCAIWRPIIVA</sequence>
<dbReference type="InterPro" id="IPR039008">
    <property type="entry name" value="IF_rod_dom"/>
</dbReference>
<comment type="similarity">
    <text evidence="3">Belongs to the intermediate filament family.</text>
</comment>
<dbReference type="PROSITE" id="PS00226">
    <property type="entry name" value="IF_ROD_1"/>
    <property type="match status" value="1"/>
</dbReference>
<dbReference type="OMA" id="PCATKCE"/>
<dbReference type="SMART" id="SM01391">
    <property type="entry name" value="Filament"/>
    <property type="match status" value="1"/>
</dbReference>
<name>A0A8C0DTF4_BALMU</name>
<keyword evidence="1 3" id="KW-0403">Intermediate filament</keyword>
<dbReference type="InterPro" id="IPR002957">
    <property type="entry name" value="Keratin_I"/>
</dbReference>